<feature type="domain" description="Pirin N-terminal" evidence="3">
    <location>
        <begin position="43"/>
        <end position="110"/>
    </location>
</feature>
<dbReference type="Proteomes" id="UP001516472">
    <property type="component" value="Unassembled WGS sequence"/>
</dbReference>
<evidence type="ECO:0000256" key="1">
    <source>
        <dbReference type="ARBA" id="ARBA00008416"/>
    </source>
</evidence>
<evidence type="ECO:0000313" key="6">
    <source>
        <dbReference type="Proteomes" id="UP001516472"/>
    </source>
</evidence>
<name>A0ABR9PXN1_9BACT</name>
<evidence type="ECO:0000313" key="5">
    <source>
        <dbReference type="EMBL" id="MBE4752512.1"/>
    </source>
</evidence>
<dbReference type="InterPro" id="IPR012093">
    <property type="entry name" value="Pirin"/>
</dbReference>
<dbReference type="InterPro" id="IPR011051">
    <property type="entry name" value="RmlC_Cupin_sf"/>
</dbReference>
<evidence type="ECO:0000256" key="2">
    <source>
        <dbReference type="RuleBase" id="RU003457"/>
    </source>
</evidence>
<accession>A0ABR9PXN1</accession>
<sequence length="274" mass="29780">MPSHLRVPLRELREPGFRVVGIRGAIRTGHVLHVDRFRMTEPVIPPHPHAGFSALTYVLPNSPGSMMNRDSHGEHREIPPGALHFTTAGRGIVHEEVPSRRGIESHGLQIFSKLPREREQVAPEVQHYGPSELPIVERDGVTVRVIAGAYEGHVSPLRLDPPTTLLHLEVTPGASLTLSLPSHDAFALVLDGSGSIEASEVQESDACVLVPGEARIEAAVRLRLLVGVSPPLDAPVHWAGPFCFFAPERLAEAQARYRAGEMGGLEPTHRDIGP</sequence>
<dbReference type="Gene3D" id="2.60.120.10">
    <property type="entry name" value="Jelly Rolls"/>
    <property type="match status" value="2"/>
</dbReference>
<feature type="domain" description="Pirin C-terminal" evidence="4">
    <location>
        <begin position="166"/>
        <end position="262"/>
    </location>
</feature>
<dbReference type="InterPro" id="IPR008778">
    <property type="entry name" value="Pirin_C_dom"/>
</dbReference>
<proteinExistence type="inferred from homology"/>
<reference evidence="5 6" key="1">
    <citation type="submission" date="2020-02" db="EMBL/GenBank/DDBJ databases">
        <authorList>
            <person name="Babadi Z.K."/>
            <person name="Risdian C."/>
            <person name="Ebrahimipour G.H."/>
            <person name="Wink J."/>
        </authorList>
    </citation>
    <scope>NUCLEOTIDE SEQUENCE [LARGE SCALE GENOMIC DNA]</scope>
    <source>
        <strain evidence="5 6">ZKHCc1 1396</strain>
    </source>
</reference>
<dbReference type="InterPro" id="IPR014710">
    <property type="entry name" value="RmlC-like_jellyroll"/>
</dbReference>
<dbReference type="PIRSF" id="PIRSF006232">
    <property type="entry name" value="Pirin"/>
    <property type="match status" value="1"/>
</dbReference>
<dbReference type="EMBL" id="JAAIYO010000013">
    <property type="protein sequence ID" value="MBE4752512.1"/>
    <property type="molecule type" value="Genomic_DNA"/>
</dbReference>
<dbReference type="RefSeq" id="WP_193429709.1">
    <property type="nucleotide sequence ID" value="NZ_CBCSIP010000365.1"/>
</dbReference>
<comment type="similarity">
    <text evidence="1 2">Belongs to the pirin family.</text>
</comment>
<gene>
    <name evidence="5" type="ORF">G4177_30540</name>
</gene>
<dbReference type="Pfam" id="PF02678">
    <property type="entry name" value="Pirin"/>
    <property type="match status" value="1"/>
</dbReference>
<evidence type="ECO:0000259" key="3">
    <source>
        <dbReference type="Pfam" id="PF02678"/>
    </source>
</evidence>
<protein>
    <submittedName>
        <fullName evidence="5">Pirin family protein</fullName>
    </submittedName>
</protein>
<organism evidence="5 6">
    <name type="scientific">Corallococcus soli</name>
    <dbReference type="NCBI Taxonomy" id="2710757"/>
    <lineage>
        <taxon>Bacteria</taxon>
        <taxon>Pseudomonadati</taxon>
        <taxon>Myxococcota</taxon>
        <taxon>Myxococcia</taxon>
        <taxon>Myxococcales</taxon>
        <taxon>Cystobacterineae</taxon>
        <taxon>Myxococcaceae</taxon>
        <taxon>Corallococcus</taxon>
    </lineage>
</organism>
<dbReference type="InterPro" id="IPR003829">
    <property type="entry name" value="Pirin_N_dom"/>
</dbReference>
<comment type="caution">
    <text evidence="5">The sequence shown here is derived from an EMBL/GenBank/DDBJ whole genome shotgun (WGS) entry which is preliminary data.</text>
</comment>
<keyword evidence="6" id="KW-1185">Reference proteome</keyword>
<dbReference type="CDD" id="cd02247">
    <property type="entry name" value="cupin_pirin_C"/>
    <property type="match status" value="1"/>
</dbReference>
<dbReference type="PANTHER" id="PTHR13903:SF8">
    <property type="entry name" value="PIRIN"/>
    <property type="match status" value="1"/>
</dbReference>
<dbReference type="SUPFAM" id="SSF51182">
    <property type="entry name" value="RmlC-like cupins"/>
    <property type="match status" value="1"/>
</dbReference>
<evidence type="ECO:0000259" key="4">
    <source>
        <dbReference type="Pfam" id="PF05726"/>
    </source>
</evidence>
<dbReference type="PANTHER" id="PTHR13903">
    <property type="entry name" value="PIRIN-RELATED"/>
    <property type="match status" value="1"/>
</dbReference>
<dbReference type="Pfam" id="PF05726">
    <property type="entry name" value="Pirin_C"/>
    <property type="match status" value="1"/>
</dbReference>